<proteinExistence type="predicted"/>
<dbReference type="EMBL" id="BSFP01000155">
    <property type="protein sequence ID" value="GLL08523.1"/>
    <property type="molecule type" value="Genomic_DNA"/>
</dbReference>
<feature type="signal peptide" evidence="1">
    <location>
        <begin position="1"/>
        <end position="36"/>
    </location>
</feature>
<keyword evidence="3" id="KW-1185">Reference proteome</keyword>
<organism evidence="2 3">
    <name type="scientific">Dactylosporangium matsuzakiense</name>
    <dbReference type="NCBI Taxonomy" id="53360"/>
    <lineage>
        <taxon>Bacteria</taxon>
        <taxon>Bacillati</taxon>
        <taxon>Actinomycetota</taxon>
        <taxon>Actinomycetes</taxon>
        <taxon>Micromonosporales</taxon>
        <taxon>Micromonosporaceae</taxon>
        <taxon>Dactylosporangium</taxon>
    </lineage>
</organism>
<dbReference type="AlphaFoldDB" id="A0A9W6KWC6"/>
<reference evidence="2" key="1">
    <citation type="journal article" date="2014" name="Int. J. Syst. Evol. Microbiol.">
        <title>Complete genome sequence of Corynebacterium casei LMG S-19264T (=DSM 44701T), isolated from a smear-ripened cheese.</title>
        <authorList>
            <consortium name="US DOE Joint Genome Institute (JGI-PGF)"/>
            <person name="Walter F."/>
            <person name="Albersmeier A."/>
            <person name="Kalinowski J."/>
            <person name="Ruckert C."/>
        </authorList>
    </citation>
    <scope>NUCLEOTIDE SEQUENCE</scope>
    <source>
        <strain evidence="2">VKM Ac-1321</strain>
    </source>
</reference>
<feature type="chain" id="PRO_5040903534" evidence="1">
    <location>
        <begin position="37"/>
        <end position="142"/>
    </location>
</feature>
<protein>
    <submittedName>
        <fullName evidence="2">Uncharacterized protein</fullName>
    </submittedName>
</protein>
<reference evidence="2" key="2">
    <citation type="submission" date="2023-01" db="EMBL/GenBank/DDBJ databases">
        <authorList>
            <person name="Sun Q."/>
            <person name="Evtushenko L."/>
        </authorList>
    </citation>
    <scope>NUCLEOTIDE SEQUENCE</scope>
    <source>
        <strain evidence="2">VKM Ac-1321</strain>
    </source>
</reference>
<gene>
    <name evidence="2" type="ORF">GCM10017581_102900</name>
</gene>
<evidence type="ECO:0000313" key="2">
    <source>
        <dbReference type="EMBL" id="GLL08523.1"/>
    </source>
</evidence>
<comment type="caution">
    <text evidence="2">The sequence shown here is derived from an EMBL/GenBank/DDBJ whole genome shotgun (WGS) entry which is preliminary data.</text>
</comment>
<name>A0A9W6KWC6_9ACTN</name>
<keyword evidence="1" id="KW-0732">Signal</keyword>
<accession>A0A9W6KWC6</accession>
<evidence type="ECO:0000256" key="1">
    <source>
        <dbReference type="SAM" id="SignalP"/>
    </source>
</evidence>
<evidence type="ECO:0000313" key="3">
    <source>
        <dbReference type="Proteomes" id="UP001143480"/>
    </source>
</evidence>
<sequence length="142" mass="15427">MSRPERHEGVIITKFSRRLGSILAGLMLAGATLAVAAQPAQAQQVWGFGDGTIIIVDTGAKNTSNHTQWVNSIYIQTGTSESNSYGCGTFESWTQGFYAATERCGDAYWTINRWVGTGNNVCGAFDDFGNWPRRIACIAIKV</sequence>
<dbReference type="Proteomes" id="UP001143480">
    <property type="component" value="Unassembled WGS sequence"/>
</dbReference>
<dbReference type="RefSeq" id="WP_261961807.1">
    <property type="nucleotide sequence ID" value="NZ_BAAAXA010000001.1"/>
</dbReference>